<feature type="binding site" evidence="11">
    <location>
        <position position="36"/>
    </location>
    <ligand>
        <name>substrate</name>
    </ligand>
</feature>
<dbReference type="PROSITE" id="PS01128">
    <property type="entry name" value="SHIKIMATE_KINASE"/>
    <property type="match status" value="1"/>
</dbReference>
<evidence type="ECO:0000256" key="7">
    <source>
        <dbReference type="ARBA" id="ARBA00022777"/>
    </source>
</evidence>
<keyword evidence="13" id="KW-1185">Reference proteome</keyword>
<accession>A0ABV7WLI5</accession>
<evidence type="ECO:0000256" key="10">
    <source>
        <dbReference type="ARBA" id="ARBA00048567"/>
    </source>
</evidence>
<evidence type="ECO:0000256" key="2">
    <source>
        <dbReference type="ARBA" id="ARBA00006997"/>
    </source>
</evidence>
<evidence type="ECO:0000256" key="3">
    <source>
        <dbReference type="ARBA" id="ARBA00012154"/>
    </source>
</evidence>
<comment type="cofactor">
    <cofactor evidence="11">
        <name>Mg(2+)</name>
        <dbReference type="ChEBI" id="CHEBI:18420"/>
    </cofactor>
    <text evidence="11">Binds 1 Mg(2+) ion per subunit.</text>
</comment>
<dbReference type="InterPro" id="IPR000623">
    <property type="entry name" value="Shikimate_kinase/TSH1"/>
</dbReference>
<feature type="binding site" evidence="11">
    <location>
        <position position="18"/>
    </location>
    <ligand>
        <name>Mg(2+)</name>
        <dbReference type="ChEBI" id="CHEBI:18420"/>
    </ligand>
</feature>
<dbReference type="PANTHER" id="PTHR21087">
    <property type="entry name" value="SHIKIMATE KINASE"/>
    <property type="match status" value="1"/>
</dbReference>
<dbReference type="RefSeq" id="WP_290280875.1">
    <property type="nucleotide sequence ID" value="NZ_JAUFQI010000001.1"/>
</dbReference>
<evidence type="ECO:0000313" key="12">
    <source>
        <dbReference type="EMBL" id="MFC3700155.1"/>
    </source>
</evidence>
<comment type="subcellular location">
    <subcellularLocation>
        <location evidence="11">Cytoplasm</location>
    </subcellularLocation>
</comment>
<gene>
    <name evidence="11 12" type="primary">aroK</name>
    <name evidence="12" type="ORF">ACFOND_00775</name>
</gene>
<evidence type="ECO:0000256" key="9">
    <source>
        <dbReference type="ARBA" id="ARBA00023141"/>
    </source>
</evidence>
<evidence type="ECO:0000256" key="6">
    <source>
        <dbReference type="ARBA" id="ARBA00022741"/>
    </source>
</evidence>
<name>A0ABV7WLI5_9GAMM</name>
<dbReference type="PRINTS" id="PR01100">
    <property type="entry name" value="SHIKIMTKNASE"/>
</dbReference>
<comment type="catalytic activity">
    <reaction evidence="10 11">
        <text>shikimate + ATP = 3-phosphoshikimate + ADP + H(+)</text>
        <dbReference type="Rhea" id="RHEA:13121"/>
        <dbReference type="ChEBI" id="CHEBI:15378"/>
        <dbReference type="ChEBI" id="CHEBI:30616"/>
        <dbReference type="ChEBI" id="CHEBI:36208"/>
        <dbReference type="ChEBI" id="CHEBI:145989"/>
        <dbReference type="ChEBI" id="CHEBI:456216"/>
        <dbReference type="EC" id="2.7.1.71"/>
    </reaction>
</comment>
<keyword evidence="11" id="KW-0963">Cytoplasm</keyword>
<feature type="binding site" evidence="11">
    <location>
        <position position="82"/>
    </location>
    <ligand>
        <name>substrate</name>
    </ligand>
</feature>
<protein>
    <recommendedName>
        <fullName evidence="3 11">Shikimate kinase</fullName>
        <shortName evidence="11">SK</shortName>
        <ecNumber evidence="3 11">2.7.1.71</ecNumber>
    </recommendedName>
</protein>
<evidence type="ECO:0000313" key="13">
    <source>
        <dbReference type="Proteomes" id="UP001595710"/>
    </source>
</evidence>
<comment type="caution">
    <text evidence="11">Lacks conserved residue(s) required for the propagation of feature annotation.</text>
</comment>
<sequence length="171" mass="19229">MPLQKHLILVGPMGAGKSTIGRLLSEQLSCSFVDIDKEIEERSGATIPWIFDIEGEEGFRDRETQAIVEMCKEPPQIIATGGGCILRLQNRQCIVQSGVVIYLATSVEQQLQRTGRDKNRPLLQTQNPKKTLEVMAEVRNPLYSEVADLYIDTNLKPTKLVMQEILSFLEE</sequence>
<evidence type="ECO:0000256" key="1">
    <source>
        <dbReference type="ARBA" id="ARBA00004842"/>
    </source>
</evidence>
<dbReference type="InterPro" id="IPR023000">
    <property type="entry name" value="Shikimate_kinase_CS"/>
</dbReference>
<feature type="binding site" evidence="11">
    <location>
        <position position="139"/>
    </location>
    <ligand>
        <name>substrate</name>
    </ligand>
</feature>
<dbReference type="EMBL" id="JBHRYN010000003">
    <property type="protein sequence ID" value="MFC3700155.1"/>
    <property type="molecule type" value="Genomic_DNA"/>
</dbReference>
<dbReference type="SUPFAM" id="SSF52540">
    <property type="entry name" value="P-loop containing nucleoside triphosphate hydrolases"/>
    <property type="match status" value="1"/>
</dbReference>
<dbReference type="GO" id="GO:0004765">
    <property type="term" value="F:shikimate kinase activity"/>
    <property type="evidence" value="ECO:0007669"/>
    <property type="project" value="UniProtKB-EC"/>
</dbReference>
<keyword evidence="11" id="KW-0460">Magnesium</keyword>
<dbReference type="NCBIfam" id="NF003456">
    <property type="entry name" value="PRK05057.1"/>
    <property type="match status" value="1"/>
</dbReference>
<keyword evidence="4 11" id="KW-0028">Amino-acid biosynthesis</keyword>
<feature type="binding site" evidence="11">
    <location>
        <begin position="14"/>
        <end position="19"/>
    </location>
    <ligand>
        <name>ATP</name>
        <dbReference type="ChEBI" id="CHEBI:30616"/>
    </ligand>
</feature>
<evidence type="ECO:0000256" key="8">
    <source>
        <dbReference type="ARBA" id="ARBA00022840"/>
    </source>
</evidence>
<feature type="binding site" evidence="11">
    <location>
        <position position="120"/>
    </location>
    <ligand>
        <name>ATP</name>
        <dbReference type="ChEBI" id="CHEBI:30616"/>
    </ligand>
</feature>
<proteinExistence type="inferred from homology"/>
<reference evidence="13" key="1">
    <citation type="journal article" date="2019" name="Int. J. Syst. Evol. Microbiol.">
        <title>The Global Catalogue of Microorganisms (GCM) 10K type strain sequencing project: providing services to taxonomists for standard genome sequencing and annotation.</title>
        <authorList>
            <consortium name="The Broad Institute Genomics Platform"/>
            <consortium name="The Broad Institute Genome Sequencing Center for Infectious Disease"/>
            <person name="Wu L."/>
            <person name="Ma J."/>
        </authorList>
    </citation>
    <scope>NUCLEOTIDE SEQUENCE [LARGE SCALE GENOMIC DNA]</scope>
    <source>
        <strain evidence="13">CECT 8288</strain>
    </source>
</reference>
<dbReference type="PANTHER" id="PTHR21087:SF16">
    <property type="entry name" value="SHIKIMATE KINASE 1, CHLOROPLASTIC"/>
    <property type="match status" value="1"/>
</dbReference>
<dbReference type="HAMAP" id="MF_00109">
    <property type="entry name" value="Shikimate_kinase"/>
    <property type="match status" value="1"/>
</dbReference>
<dbReference type="EC" id="2.7.1.71" evidence="3 11"/>
<dbReference type="InterPro" id="IPR031322">
    <property type="entry name" value="Shikimate/glucono_kinase"/>
</dbReference>
<evidence type="ECO:0000256" key="11">
    <source>
        <dbReference type="HAMAP-Rule" id="MF_00109"/>
    </source>
</evidence>
<keyword evidence="8 11" id="KW-0067">ATP-binding</keyword>
<dbReference type="CDD" id="cd00464">
    <property type="entry name" value="SK"/>
    <property type="match status" value="1"/>
</dbReference>
<dbReference type="InterPro" id="IPR027417">
    <property type="entry name" value="P-loop_NTPase"/>
</dbReference>
<feature type="binding site" evidence="11">
    <location>
        <position position="60"/>
    </location>
    <ligand>
        <name>substrate</name>
    </ligand>
</feature>
<dbReference type="Pfam" id="PF01202">
    <property type="entry name" value="SKI"/>
    <property type="match status" value="1"/>
</dbReference>
<comment type="subunit">
    <text evidence="11">Monomer.</text>
</comment>
<dbReference type="Gene3D" id="3.40.50.300">
    <property type="entry name" value="P-loop containing nucleotide triphosphate hydrolases"/>
    <property type="match status" value="1"/>
</dbReference>
<organism evidence="12 13">
    <name type="scientific">Reinekea marina</name>
    <dbReference type="NCBI Taxonomy" id="1310421"/>
    <lineage>
        <taxon>Bacteria</taxon>
        <taxon>Pseudomonadati</taxon>
        <taxon>Pseudomonadota</taxon>
        <taxon>Gammaproteobacteria</taxon>
        <taxon>Oceanospirillales</taxon>
        <taxon>Saccharospirillaceae</taxon>
        <taxon>Reinekea</taxon>
    </lineage>
</organism>
<dbReference type="Proteomes" id="UP001595710">
    <property type="component" value="Unassembled WGS sequence"/>
</dbReference>
<keyword evidence="5 11" id="KW-0808">Transferase</keyword>
<comment type="pathway">
    <text evidence="1 11">Metabolic intermediate biosynthesis; chorismate biosynthesis; chorismate from D-erythrose 4-phosphate and phosphoenolpyruvate: step 5/7.</text>
</comment>
<keyword evidence="9 11" id="KW-0057">Aromatic amino acid biosynthesis</keyword>
<comment type="caution">
    <text evidence="12">The sequence shown here is derived from an EMBL/GenBank/DDBJ whole genome shotgun (WGS) entry which is preliminary data.</text>
</comment>
<comment type="similarity">
    <text evidence="2 11">Belongs to the shikimate kinase family.</text>
</comment>
<comment type="function">
    <text evidence="11">Catalyzes the specific phosphorylation of the 3-hydroxyl group of shikimic acid using ATP as a cosubstrate.</text>
</comment>
<evidence type="ECO:0000256" key="5">
    <source>
        <dbReference type="ARBA" id="ARBA00022679"/>
    </source>
</evidence>
<keyword evidence="6 11" id="KW-0547">Nucleotide-binding</keyword>
<keyword evidence="7 11" id="KW-0418">Kinase</keyword>
<evidence type="ECO:0000256" key="4">
    <source>
        <dbReference type="ARBA" id="ARBA00022605"/>
    </source>
</evidence>
<keyword evidence="11" id="KW-0479">Metal-binding</keyword>